<dbReference type="Proteomes" id="UP001501509">
    <property type="component" value="Unassembled WGS sequence"/>
</dbReference>
<evidence type="ECO:0000256" key="5">
    <source>
        <dbReference type="ARBA" id="ARBA00022691"/>
    </source>
</evidence>
<dbReference type="PANTHER" id="PTHR43619:SF2">
    <property type="entry name" value="S-ADENOSYL-L-METHIONINE-DEPENDENT METHYLTRANSFERASES SUPERFAMILY PROTEIN"/>
    <property type="match status" value="1"/>
</dbReference>
<gene>
    <name evidence="7" type="ORF">GCM10010411_39160</name>
</gene>
<name>A0ABP6C467_9ACTN</name>
<evidence type="ECO:0000256" key="2">
    <source>
        <dbReference type="ARBA" id="ARBA00008138"/>
    </source>
</evidence>
<dbReference type="EC" id="2.1.1.-" evidence="6"/>
<dbReference type="InterPro" id="IPR007213">
    <property type="entry name" value="Ppm1/Ppm2/Tcmp"/>
</dbReference>
<keyword evidence="4" id="KW-0808">Transferase</keyword>
<dbReference type="Gene3D" id="3.40.50.150">
    <property type="entry name" value="Vaccinia Virus protein VP39"/>
    <property type="match status" value="1"/>
</dbReference>
<evidence type="ECO:0000256" key="1">
    <source>
        <dbReference type="ARBA" id="ARBA00003907"/>
    </source>
</evidence>
<keyword evidence="8" id="KW-1185">Reference proteome</keyword>
<accession>A0ABP6C467</accession>
<proteinExistence type="inferred from homology"/>
<dbReference type="RefSeq" id="WP_344542783.1">
    <property type="nucleotide sequence ID" value="NZ_BAAATD010000005.1"/>
</dbReference>
<dbReference type="EMBL" id="BAAATD010000005">
    <property type="protein sequence ID" value="GAA2601585.1"/>
    <property type="molecule type" value="Genomic_DNA"/>
</dbReference>
<evidence type="ECO:0000313" key="7">
    <source>
        <dbReference type="EMBL" id="GAA2601585.1"/>
    </source>
</evidence>
<keyword evidence="3 6" id="KW-0489">Methyltransferase</keyword>
<comment type="caution">
    <text evidence="7">The sequence shown here is derived from an EMBL/GenBank/DDBJ whole genome shotgun (WGS) entry which is preliminary data.</text>
</comment>
<dbReference type="Pfam" id="PF04072">
    <property type="entry name" value="LCM"/>
    <property type="match status" value="1"/>
</dbReference>
<organism evidence="7 8">
    <name type="scientific">Actinomadura fulvescens</name>
    <dbReference type="NCBI Taxonomy" id="46160"/>
    <lineage>
        <taxon>Bacteria</taxon>
        <taxon>Bacillati</taxon>
        <taxon>Actinomycetota</taxon>
        <taxon>Actinomycetes</taxon>
        <taxon>Streptosporangiales</taxon>
        <taxon>Thermomonosporaceae</taxon>
        <taxon>Actinomadura</taxon>
    </lineage>
</organism>
<dbReference type="InterPro" id="IPR011610">
    <property type="entry name" value="SAM_mthyl_Trfase_ML2640-like"/>
</dbReference>
<evidence type="ECO:0000313" key="8">
    <source>
        <dbReference type="Proteomes" id="UP001501509"/>
    </source>
</evidence>
<comment type="function">
    <text evidence="1 6">Exhibits S-adenosyl-L-methionine-dependent methyltransferase activity.</text>
</comment>
<reference evidence="8" key="1">
    <citation type="journal article" date="2019" name="Int. J. Syst. Evol. Microbiol.">
        <title>The Global Catalogue of Microorganisms (GCM) 10K type strain sequencing project: providing services to taxonomists for standard genome sequencing and annotation.</title>
        <authorList>
            <consortium name="The Broad Institute Genomics Platform"/>
            <consortium name="The Broad Institute Genome Sequencing Center for Infectious Disease"/>
            <person name="Wu L."/>
            <person name="Ma J."/>
        </authorList>
    </citation>
    <scope>NUCLEOTIDE SEQUENCE [LARGE SCALE GENOMIC DNA]</scope>
    <source>
        <strain evidence="8">JCM 6833</strain>
    </source>
</reference>
<comment type="similarity">
    <text evidence="2 6">Belongs to the UPF0677 family.</text>
</comment>
<sequence length="294" mass="31470">MTGTHEQWDIVSGLGVTALAVALARAMETRRPGGLIQDPFAELFVAASELPEPYAHWPRADAAAGDLDPPWDSMPLYMGVRARFFDEFLLDAVAGGVRQVVLIAAGLDSRAYRLDWPAGTDLFEVDQPLVIKFKDEVLGEAGARSRCARHAVPVDLRDDWPAALSGEGFDPAQPTVWVAEGLLSFLSPQAERDLLGRIGDSSAPGSRLALEAAPGHDRHGVLKSRFAAAEDHIGVSVAALWQTDPRPDPADLLRAGGWTVGAERVAEAAGRYGRVVPGVMSDAANHTRLITATR</sequence>
<evidence type="ECO:0000256" key="3">
    <source>
        <dbReference type="ARBA" id="ARBA00022603"/>
    </source>
</evidence>
<dbReference type="GO" id="GO:0008168">
    <property type="term" value="F:methyltransferase activity"/>
    <property type="evidence" value="ECO:0007669"/>
    <property type="project" value="UniProtKB-KW"/>
</dbReference>
<dbReference type="SUPFAM" id="SSF53335">
    <property type="entry name" value="S-adenosyl-L-methionine-dependent methyltransferases"/>
    <property type="match status" value="1"/>
</dbReference>
<dbReference type="GO" id="GO:0032259">
    <property type="term" value="P:methylation"/>
    <property type="evidence" value="ECO:0007669"/>
    <property type="project" value="UniProtKB-KW"/>
</dbReference>
<dbReference type="PANTHER" id="PTHR43619">
    <property type="entry name" value="S-ADENOSYL-L-METHIONINE-DEPENDENT METHYLTRANSFERASE YKTD-RELATED"/>
    <property type="match status" value="1"/>
</dbReference>
<dbReference type="NCBIfam" id="TIGR00027">
    <property type="entry name" value="mthyl_TIGR00027"/>
    <property type="match status" value="1"/>
</dbReference>
<evidence type="ECO:0000256" key="6">
    <source>
        <dbReference type="RuleBase" id="RU362030"/>
    </source>
</evidence>
<dbReference type="InterPro" id="IPR029063">
    <property type="entry name" value="SAM-dependent_MTases_sf"/>
</dbReference>
<evidence type="ECO:0000256" key="4">
    <source>
        <dbReference type="ARBA" id="ARBA00022679"/>
    </source>
</evidence>
<protein>
    <recommendedName>
        <fullName evidence="6">S-adenosyl-L-methionine-dependent methyltransferase</fullName>
        <ecNumber evidence="6">2.1.1.-</ecNumber>
    </recommendedName>
</protein>
<keyword evidence="5 6" id="KW-0949">S-adenosyl-L-methionine</keyword>